<evidence type="ECO:0000313" key="5">
    <source>
        <dbReference type="Proteomes" id="UP000028702"/>
    </source>
</evidence>
<dbReference type="GO" id="GO:0047617">
    <property type="term" value="F:fatty acyl-CoA hydrolase activity"/>
    <property type="evidence" value="ECO:0007669"/>
    <property type="project" value="InterPro"/>
</dbReference>
<dbReference type="EMBL" id="BBIO01000006">
    <property type="protein sequence ID" value="GAK44939.1"/>
    <property type="molecule type" value="Genomic_DNA"/>
</dbReference>
<dbReference type="NCBIfam" id="TIGR00369">
    <property type="entry name" value="unchar_dom_1"/>
    <property type="match status" value="1"/>
</dbReference>
<keyword evidence="5" id="KW-1185">Reference proteome</keyword>
<dbReference type="InterPro" id="IPR029069">
    <property type="entry name" value="HotDog_dom_sf"/>
</dbReference>
<keyword evidence="2" id="KW-0378">Hydrolase</keyword>
<dbReference type="PANTHER" id="PTHR21660:SF1">
    <property type="entry name" value="ACYL-COENZYME A THIOESTERASE 13"/>
    <property type="match status" value="1"/>
</dbReference>
<comment type="similarity">
    <text evidence="1">Belongs to the thioesterase PaaI family.</text>
</comment>
<evidence type="ECO:0000256" key="2">
    <source>
        <dbReference type="ARBA" id="ARBA00022801"/>
    </source>
</evidence>
<dbReference type="Proteomes" id="UP000028702">
    <property type="component" value="Unassembled WGS sequence"/>
</dbReference>
<accession>A0A081BA71</accession>
<protein>
    <submittedName>
        <fullName evidence="4">Thioesterase superfamily protein</fullName>
    </submittedName>
</protein>
<dbReference type="Gene3D" id="3.10.129.10">
    <property type="entry name" value="Hotdog Thioesterase"/>
    <property type="match status" value="1"/>
</dbReference>
<dbReference type="SUPFAM" id="SSF54637">
    <property type="entry name" value="Thioesterase/thiol ester dehydrase-isomerase"/>
    <property type="match status" value="1"/>
</dbReference>
<comment type="caution">
    <text evidence="4">The sequence shown here is derived from an EMBL/GenBank/DDBJ whole genome shotgun (WGS) entry which is preliminary data.</text>
</comment>
<dbReference type="InterPro" id="IPR003736">
    <property type="entry name" value="PAAI_dom"/>
</dbReference>
<proteinExistence type="inferred from homology"/>
<gene>
    <name evidence="4" type="ORF">M2A_1438</name>
</gene>
<dbReference type="eggNOG" id="COG2050">
    <property type="taxonomic scope" value="Bacteria"/>
</dbReference>
<feature type="domain" description="Thioesterase" evidence="3">
    <location>
        <begin position="60"/>
        <end position="133"/>
    </location>
</feature>
<evidence type="ECO:0000256" key="1">
    <source>
        <dbReference type="ARBA" id="ARBA00008324"/>
    </source>
</evidence>
<evidence type="ECO:0000313" key="4">
    <source>
        <dbReference type="EMBL" id="GAK44939.1"/>
    </source>
</evidence>
<dbReference type="CDD" id="cd03443">
    <property type="entry name" value="PaaI_thioesterase"/>
    <property type="match status" value="1"/>
</dbReference>
<dbReference type="AlphaFoldDB" id="A0A081BA71"/>
<evidence type="ECO:0000259" key="3">
    <source>
        <dbReference type="Pfam" id="PF03061"/>
    </source>
</evidence>
<dbReference type="STRING" id="1333998.M2A_1438"/>
<dbReference type="InterPro" id="IPR006683">
    <property type="entry name" value="Thioestr_dom"/>
</dbReference>
<reference evidence="4 5" key="1">
    <citation type="submission" date="2014-07" db="EMBL/GenBank/DDBJ databases">
        <title>Tepidicaulis marinum gen. nov., sp. nov., a novel marine bacterium denitrifying nitrate to nitrous oxide strictly under microaerobic conditions.</title>
        <authorList>
            <person name="Takeuchi M."/>
            <person name="Yamagishi T."/>
            <person name="Kamagata Y."/>
            <person name="Oshima K."/>
            <person name="Hattori M."/>
            <person name="Katayama T."/>
            <person name="Hanada S."/>
            <person name="Tamaki H."/>
            <person name="Marumo K."/>
            <person name="Maeda H."/>
            <person name="Nedachi M."/>
            <person name="Iwasaki W."/>
            <person name="Suwa Y."/>
            <person name="Sakata S."/>
        </authorList>
    </citation>
    <scope>NUCLEOTIDE SEQUENCE [LARGE SCALE GENOMIC DNA]</scope>
    <source>
        <strain evidence="4 5">MA2</strain>
    </source>
</reference>
<organism evidence="4 5">
    <name type="scientific">Tepidicaulis marinus</name>
    <dbReference type="NCBI Taxonomy" id="1333998"/>
    <lineage>
        <taxon>Bacteria</taxon>
        <taxon>Pseudomonadati</taxon>
        <taxon>Pseudomonadota</taxon>
        <taxon>Alphaproteobacteria</taxon>
        <taxon>Hyphomicrobiales</taxon>
        <taxon>Parvibaculaceae</taxon>
        <taxon>Tepidicaulis</taxon>
    </lineage>
</organism>
<name>A0A081BA71_9HYPH</name>
<dbReference type="PANTHER" id="PTHR21660">
    <property type="entry name" value="THIOESTERASE SUPERFAMILY MEMBER-RELATED"/>
    <property type="match status" value="1"/>
</dbReference>
<dbReference type="InterPro" id="IPR039298">
    <property type="entry name" value="ACOT13"/>
</dbReference>
<sequence>MGAMPSWKNILTRIQEQNLEKAPPHVAALNLYAGRLTEVGDGHIVYEWDVNPDYMNPVAVFGGYLATLADQTCSFALMTQLEDDQNFTTSDLQMHFFRPVTKGTLRCEGRVLNMSKSQAYVEATFTNDEGKLVLKARAVERLLSA</sequence>
<dbReference type="Pfam" id="PF03061">
    <property type="entry name" value="4HBT"/>
    <property type="match status" value="1"/>
</dbReference>